<dbReference type="GO" id="GO:0005783">
    <property type="term" value="C:endoplasmic reticulum"/>
    <property type="evidence" value="ECO:0007669"/>
    <property type="project" value="UniProtKB-SubCell"/>
</dbReference>
<evidence type="ECO:0000256" key="8">
    <source>
        <dbReference type="ARBA" id="ARBA00022824"/>
    </source>
</evidence>
<keyword evidence="16" id="KW-1185">Reference proteome</keyword>
<feature type="compositionally biased region" description="Basic residues" evidence="13">
    <location>
        <begin position="552"/>
        <end position="563"/>
    </location>
</feature>
<comment type="similarity">
    <text evidence="3 11">Belongs to the SRP72 family.</text>
</comment>
<dbReference type="GO" id="GO:0008312">
    <property type="term" value="F:7S RNA binding"/>
    <property type="evidence" value="ECO:0007669"/>
    <property type="project" value="InterPro"/>
</dbReference>
<dbReference type="FunFam" id="1.25.40.10:FF:000191">
    <property type="entry name" value="Signal recognition particle subunit SRP72"/>
    <property type="match status" value="1"/>
</dbReference>
<dbReference type="GO" id="GO:0005786">
    <property type="term" value="C:signal recognition particle, endoplasmic reticulum targeting"/>
    <property type="evidence" value="ECO:0007669"/>
    <property type="project" value="UniProtKB-UniRule"/>
</dbReference>
<evidence type="ECO:0000256" key="12">
    <source>
        <dbReference type="SAM" id="Coils"/>
    </source>
</evidence>
<dbReference type="Pfam" id="PF17004">
    <property type="entry name" value="SRP_TPR_like"/>
    <property type="match status" value="1"/>
</dbReference>
<evidence type="ECO:0000313" key="16">
    <source>
        <dbReference type="Proteomes" id="UP001378592"/>
    </source>
</evidence>
<comment type="function">
    <text evidence="11">Component of the signal recognition particle (SRP) complex, a ribonucleoprotein complex that mediates the cotranslational targeting of secretory and membrane proteins to the endoplasmic reticulum (ER).</text>
</comment>
<keyword evidence="10 11" id="KW-0687">Ribonucleoprotein</keyword>
<gene>
    <name evidence="15" type="ORF">R5R35_000404</name>
</gene>
<keyword evidence="9 11" id="KW-0733">Signal recognition particle</keyword>
<feature type="coiled-coil region" evidence="12">
    <location>
        <begin position="180"/>
        <end position="207"/>
    </location>
</feature>
<dbReference type="EMBL" id="JAZDUA010000373">
    <property type="protein sequence ID" value="KAK7793568.1"/>
    <property type="molecule type" value="Genomic_DNA"/>
</dbReference>
<evidence type="ECO:0000256" key="13">
    <source>
        <dbReference type="SAM" id="MobiDB-lite"/>
    </source>
</evidence>
<dbReference type="PANTHER" id="PTHR14094">
    <property type="entry name" value="SIGNAL RECOGNITION PARTICLE 72"/>
    <property type="match status" value="1"/>
</dbReference>
<dbReference type="InterPro" id="IPR031545">
    <property type="entry name" value="SRP72_TPR-like"/>
</dbReference>
<evidence type="ECO:0000256" key="4">
    <source>
        <dbReference type="ARBA" id="ARBA00018350"/>
    </source>
</evidence>
<dbReference type="GO" id="GO:0006614">
    <property type="term" value="P:SRP-dependent cotranslational protein targeting to membrane"/>
    <property type="evidence" value="ECO:0007669"/>
    <property type="project" value="UniProtKB-UniRule"/>
</dbReference>
<evidence type="ECO:0000256" key="9">
    <source>
        <dbReference type="ARBA" id="ARBA00023135"/>
    </source>
</evidence>
<reference evidence="15 16" key="1">
    <citation type="submission" date="2024-03" db="EMBL/GenBank/DDBJ databases">
        <title>The genome assembly and annotation of the cricket Gryllus longicercus Weissman &amp; Gray.</title>
        <authorList>
            <person name="Szrajer S."/>
            <person name="Gray D."/>
            <person name="Ylla G."/>
        </authorList>
    </citation>
    <scope>NUCLEOTIDE SEQUENCE [LARGE SCALE GENOMIC DNA]</scope>
    <source>
        <strain evidence="15">DAG 2021-001</strain>
        <tissue evidence="15">Whole body minus gut</tissue>
    </source>
</reference>
<dbReference type="GO" id="GO:0043022">
    <property type="term" value="F:ribosome binding"/>
    <property type="evidence" value="ECO:0007669"/>
    <property type="project" value="TreeGrafter"/>
</dbReference>
<keyword evidence="5 11" id="KW-0963">Cytoplasm</keyword>
<protein>
    <recommendedName>
        <fullName evidence="4 11">Signal recognition particle subunit SRP72</fullName>
    </recommendedName>
</protein>
<keyword evidence="6" id="KW-0677">Repeat</keyword>
<evidence type="ECO:0000256" key="10">
    <source>
        <dbReference type="ARBA" id="ARBA00023274"/>
    </source>
</evidence>
<evidence type="ECO:0000256" key="2">
    <source>
        <dbReference type="ARBA" id="ARBA00004496"/>
    </source>
</evidence>
<evidence type="ECO:0000256" key="11">
    <source>
        <dbReference type="PIRNR" id="PIRNR038922"/>
    </source>
</evidence>
<sequence length="659" mass="74124">MAASRESNLSSLYAELNRFGQAGESERALKTANKILQQFPDEKEAFHCKVVCLIQLSRFQDGLKAVNNTPKLSSDLDFEKAYCQYRLNQPLQALKTVNEASNVTLRIKELKAQILYRLEKYEECFDAYRDVIKNSDDDYEDERETNLSAVVANLCTENSVKDLPQLREHTYELSYNSSCKLIAHKQYQEAERKLKATEKLCRETLEEDGSTEEDIDSELGIIKVQLAYCLQLQNREKEAQSIYSAALKQKPNDIGLVAIASNNIITINKDQNVFDSKKKIKSATVEGLEHKLTTRQRKNIALNQCLLTLYTNQADQCQQFCEKLVKTYPDMAAEATLIRAVQLARDSKAKEAASLLDKFSAGNQETQLKMKLAAVQLLLSDGDRKEACRILHNMGDSTFKPGIVSALVTLYLADNNRDGASNVLKAAVDWYRKNKVSTGDLSTLWRQAADFHLRGGEPAVAAKSLEELLRQNPSDKKTLAQLVIAYAQFDPAKAQSLSKQLPPLDFSERAADVDALETSNWMMGTKVIKKAAKVEPSPGQKPETPGDELIQKKKTKRKRKGKLPKNYDPNVAPDPERWLPRHERTGYRKKKDRRNKDKDIGKGTQGAATGASDMYDITKMPSQVKASPNPHASPVPETGPRQQQRKVQPKKKKKKGGKW</sequence>
<evidence type="ECO:0000256" key="5">
    <source>
        <dbReference type="ARBA" id="ARBA00022490"/>
    </source>
</evidence>
<dbReference type="InterPro" id="IPR013699">
    <property type="entry name" value="Signal_recog_part_SRP72_RNA-bd"/>
</dbReference>
<feature type="domain" description="Signal recognition particle SRP72 subunit RNA-binding" evidence="14">
    <location>
        <begin position="540"/>
        <end position="589"/>
    </location>
</feature>
<name>A0AAN9Z2C7_9ORTH</name>
<comment type="caution">
    <text evidence="15">The sequence shown here is derived from an EMBL/GenBank/DDBJ whole genome shotgun (WGS) entry which is preliminary data.</text>
</comment>
<evidence type="ECO:0000256" key="3">
    <source>
        <dbReference type="ARBA" id="ARBA00007676"/>
    </source>
</evidence>
<evidence type="ECO:0000313" key="15">
    <source>
        <dbReference type="EMBL" id="KAK7793568.1"/>
    </source>
</evidence>
<accession>A0AAN9Z2C7</accession>
<evidence type="ECO:0000259" key="14">
    <source>
        <dbReference type="Pfam" id="PF08492"/>
    </source>
</evidence>
<dbReference type="PANTHER" id="PTHR14094:SF9">
    <property type="entry name" value="SIGNAL RECOGNITION PARTICLE SUBUNIT SRP72"/>
    <property type="match status" value="1"/>
</dbReference>
<dbReference type="PIRSF" id="PIRSF038922">
    <property type="entry name" value="SRP72"/>
    <property type="match status" value="1"/>
</dbReference>
<dbReference type="Gene3D" id="1.25.40.10">
    <property type="entry name" value="Tetratricopeptide repeat domain"/>
    <property type="match status" value="2"/>
</dbReference>
<dbReference type="InterPro" id="IPR011990">
    <property type="entry name" value="TPR-like_helical_dom_sf"/>
</dbReference>
<evidence type="ECO:0000256" key="7">
    <source>
        <dbReference type="ARBA" id="ARBA00022803"/>
    </source>
</evidence>
<dbReference type="AlphaFoldDB" id="A0AAN9Z2C7"/>
<comment type="subcellular location">
    <subcellularLocation>
        <location evidence="2 11">Cytoplasm</location>
    </subcellularLocation>
    <subcellularLocation>
        <location evidence="1">Endoplasmic reticulum</location>
    </subcellularLocation>
</comment>
<dbReference type="Proteomes" id="UP001378592">
    <property type="component" value="Unassembled WGS sequence"/>
</dbReference>
<evidence type="ECO:0000256" key="6">
    <source>
        <dbReference type="ARBA" id="ARBA00022737"/>
    </source>
</evidence>
<dbReference type="SUPFAM" id="SSF48452">
    <property type="entry name" value="TPR-like"/>
    <property type="match status" value="2"/>
</dbReference>
<dbReference type="FunFam" id="1.25.40.10:FF:000062">
    <property type="entry name" value="Signal recognition particle subunit SRP72"/>
    <property type="match status" value="1"/>
</dbReference>
<feature type="compositionally biased region" description="Basic and acidic residues" evidence="13">
    <location>
        <begin position="574"/>
        <end position="586"/>
    </location>
</feature>
<proteinExistence type="inferred from homology"/>
<keyword evidence="12" id="KW-0175">Coiled coil</keyword>
<keyword evidence="7" id="KW-0802">TPR repeat</keyword>
<feature type="region of interest" description="Disordered" evidence="13">
    <location>
        <begin position="531"/>
        <end position="659"/>
    </location>
</feature>
<organism evidence="15 16">
    <name type="scientific">Gryllus longicercus</name>
    <dbReference type="NCBI Taxonomy" id="2509291"/>
    <lineage>
        <taxon>Eukaryota</taxon>
        <taxon>Metazoa</taxon>
        <taxon>Ecdysozoa</taxon>
        <taxon>Arthropoda</taxon>
        <taxon>Hexapoda</taxon>
        <taxon>Insecta</taxon>
        <taxon>Pterygota</taxon>
        <taxon>Neoptera</taxon>
        <taxon>Polyneoptera</taxon>
        <taxon>Orthoptera</taxon>
        <taxon>Ensifera</taxon>
        <taxon>Gryllidea</taxon>
        <taxon>Grylloidea</taxon>
        <taxon>Gryllidae</taxon>
        <taxon>Gryllinae</taxon>
        <taxon>Gryllus</taxon>
    </lineage>
</organism>
<dbReference type="InterPro" id="IPR026270">
    <property type="entry name" value="SRP72"/>
</dbReference>
<feature type="compositionally biased region" description="Basic residues" evidence="13">
    <location>
        <begin position="643"/>
        <end position="659"/>
    </location>
</feature>
<keyword evidence="8" id="KW-0256">Endoplasmic reticulum</keyword>
<dbReference type="Pfam" id="PF08492">
    <property type="entry name" value="SRP72"/>
    <property type="match status" value="1"/>
</dbReference>
<evidence type="ECO:0000256" key="1">
    <source>
        <dbReference type="ARBA" id="ARBA00004240"/>
    </source>
</evidence>